<dbReference type="AlphaFoldDB" id="A0A5J9SDA8"/>
<dbReference type="InterPro" id="IPR025836">
    <property type="entry name" value="Zn_knuckle_CX2CX4HX4C"/>
</dbReference>
<name>A0A5J9SDA8_9POAL</name>
<evidence type="ECO:0000313" key="5">
    <source>
        <dbReference type="Proteomes" id="UP000324897"/>
    </source>
</evidence>
<accession>A0A5J9SDA8</accession>
<feature type="compositionally biased region" description="Basic and acidic residues" evidence="2">
    <location>
        <begin position="318"/>
        <end position="335"/>
    </location>
</feature>
<keyword evidence="5" id="KW-1185">Reference proteome</keyword>
<dbReference type="InterPro" id="IPR040256">
    <property type="entry name" value="At4g02000-like"/>
</dbReference>
<feature type="compositionally biased region" description="Polar residues" evidence="2">
    <location>
        <begin position="1"/>
        <end position="11"/>
    </location>
</feature>
<dbReference type="GO" id="GO:0008270">
    <property type="term" value="F:zinc ion binding"/>
    <property type="evidence" value="ECO:0007669"/>
    <property type="project" value="UniProtKB-KW"/>
</dbReference>
<dbReference type="SUPFAM" id="SSF57756">
    <property type="entry name" value="Retrovirus zinc finger-like domains"/>
    <property type="match status" value="1"/>
</dbReference>
<sequence length="396" mass="44195">MAHADASTSARQRPPESSGGLEGSAEVERRMVLHQSAVHDVEMEDEEVCDFEFDPGEEGMDMKNRWLAVGRFYSGQRYYTKALFDEMADAWGPREAIKARPLEGQRYMLEFEDHALHDYVVHGGPWRHKGDALIVVAYDGFTPPSEVEIEHINLWVRIYNVPENFMTTGFARTCGEQLGEVVTVGGAIRNFLRVRVKFPLEKVLKRKLLVRIPGRGIMTFKLKYENVPYFCFICGRIGHDKNQCPDEELAIAGVAFGTELRASPLKRNHAREIKIPAVAPSAKRGFNYSGAQKENIMTAASSSRSSTKRGSEGSQKPFHGDGSEKSGREEDKQGETEDNTTPVLPTEVQDALETGVQNIHVQSRFANIGMDVLVSQEKGRVSYSGDYDLSDASSVE</sequence>
<gene>
    <name evidence="4" type="ORF">EJB05_57672</name>
</gene>
<evidence type="ECO:0000259" key="3">
    <source>
        <dbReference type="PROSITE" id="PS50158"/>
    </source>
</evidence>
<dbReference type="InterPro" id="IPR001878">
    <property type="entry name" value="Znf_CCHC"/>
</dbReference>
<dbReference type="PANTHER" id="PTHR31286:SF134">
    <property type="entry name" value="OS01G0559450 PROTEIN"/>
    <property type="match status" value="1"/>
</dbReference>
<proteinExistence type="predicted"/>
<feature type="non-terminal residue" evidence="4">
    <location>
        <position position="1"/>
    </location>
</feature>
<dbReference type="GO" id="GO:0003676">
    <property type="term" value="F:nucleic acid binding"/>
    <property type="evidence" value="ECO:0007669"/>
    <property type="project" value="InterPro"/>
</dbReference>
<keyword evidence="1" id="KW-0863">Zinc-finger</keyword>
<dbReference type="Gramene" id="TVT97101">
    <property type="protein sequence ID" value="TVT97101"/>
    <property type="gene ID" value="EJB05_57672"/>
</dbReference>
<comment type="caution">
    <text evidence="4">The sequence shown here is derived from an EMBL/GenBank/DDBJ whole genome shotgun (WGS) entry which is preliminary data.</text>
</comment>
<dbReference type="Pfam" id="PF14392">
    <property type="entry name" value="zf-CCHC_4"/>
    <property type="match status" value="1"/>
</dbReference>
<reference evidence="4 5" key="1">
    <citation type="journal article" date="2019" name="Sci. Rep.">
        <title>A high-quality genome of Eragrostis curvula grass provides insights into Poaceae evolution and supports new strategies to enhance forage quality.</title>
        <authorList>
            <person name="Carballo J."/>
            <person name="Santos B.A.C.M."/>
            <person name="Zappacosta D."/>
            <person name="Garbus I."/>
            <person name="Selva J.P."/>
            <person name="Gallo C.A."/>
            <person name="Diaz A."/>
            <person name="Albertini E."/>
            <person name="Caccamo M."/>
            <person name="Echenique V."/>
        </authorList>
    </citation>
    <scope>NUCLEOTIDE SEQUENCE [LARGE SCALE GENOMIC DNA]</scope>
    <source>
        <strain evidence="5">cv. Victoria</strain>
        <tissue evidence="4">Leaf</tissue>
    </source>
</reference>
<organism evidence="4 5">
    <name type="scientific">Eragrostis curvula</name>
    <name type="common">weeping love grass</name>
    <dbReference type="NCBI Taxonomy" id="38414"/>
    <lineage>
        <taxon>Eukaryota</taxon>
        <taxon>Viridiplantae</taxon>
        <taxon>Streptophyta</taxon>
        <taxon>Embryophyta</taxon>
        <taxon>Tracheophyta</taxon>
        <taxon>Spermatophyta</taxon>
        <taxon>Magnoliopsida</taxon>
        <taxon>Liliopsida</taxon>
        <taxon>Poales</taxon>
        <taxon>Poaceae</taxon>
        <taxon>PACMAD clade</taxon>
        <taxon>Chloridoideae</taxon>
        <taxon>Eragrostideae</taxon>
        <taxon>Eragrostidinae</taxon>
        <taxon>Eragrostis</taxon>
    </lineage>
</organism>
<dbReference type="InterPro" id="IPR036875">
    <property type="entry name" value="Znf_CCHC_sf"/>
</dbReference>
<dbReference type="PROSITE" id="PS50158">
    <property type="entry name" value="ZF_CCHC"/>
    <property type="match status" value="1"/>
</dbReference>
<feature type="region of interest" description="Disordered" evidence="2">
    <location>
        <begin position="1"/>
        <end position="26"/>
    </location>
</feature>
<dbReference type="EMBL" id="RWGY01001074">
    <property type="protein sequence ID" value="TVT97101.1"/>
    <property type="molecule type" value="Genomic_DNA"/>
</dbReference>
<dbReference type="PANTHER" id="PTHR31286">
    <property type="entry name" value="GLYCINE-RICH CELL WALL STRUCTURAL PROTEIN 1.8-LIKE"/>
    <property type="match status" value="1"/>
</dbReference>
<evidence type="ECO:0000256" key="1">
    <source>
        <dbReference type="PROSITE-ProRule" id="PRU00047"/>
    </source>
</evidence>
<protein>
    <recommendedName>
        <fullName evidence="3">CCHC-type domain-containing protein</fullName>
    </recommendedName>
</protein>
<dbReference type="Proteomes" id="UP000324897">
    <property type="component" value="Unassembled WGS sequence"/>
</dbReference>
<feature type="domain" description="CCHC-type" evidence="3">
    <location>
        <begin position="231"/>
        <end position="246"/>
    </location>
</feature>
<keyword evidence="1" id="KW-0479">Metal-binding</keyword>
<keyword evidence="1" id="KW-0862">Zinc</keyword>
<evidence type="ECO:0000256" key="2">
    <source>
        <dbReference type="SAM" id="MobiDB-lite"/>
    </source>
</evidence>
<feature type="region of interest" description="Disordered" evidence="2">
    <location>
        <begin position="297"/>
        <end position="344"/>
    </location>
</feature>
<evidence type="ECO:0000313" key="4">
    <source>
        <dbReference type="EMBL" id="TVT97101.1"/>
    </source>
</evidence>
<dbReference type="OrthoDB" id="696115at2759"/>